<evidence type="ECO:0000256" key="6">
    <source>
        <dbReference type="ARBA" id="ARBA00022741"/>
    </source>
</evidence>
<dbReference type="InterPro" id="IPR027417">
    <property type="entry name" value="P-loop_NTPase"/>
</dbReference>
<name>A0AAC9HQY0_9PSEU</name>
<dbReference type="Proteomes" id="UP000095210">
    <property type="component" value="Chromosome"/>
</dbReference>
<feature type="transmembrane region" description="Helical" evidence="10">
    <location>
        <begin position="36"/>
        <end position="54"/>
    </location>
</feature>
<dbReference type="AlphaFoldDB" id="A0AAC9HQY0"/>
<evidence type="ECO:0000259" key="12">
    <source>
        <dbReference type="PROSITE" id="PS50929"/>
    </source>
</evidence>
<dbReference type="GO" id="GO:0015421">
    <property type="term" value="F:ABC-type oligopeptide transporter activity"/>
    <property type="evidence" value="ECO:0007669"/>
    <property type="project" value="TreeGrafter"/>
</dbReference>
<dbReference type="PANTHER" id="PTHR43394:SF1">
    <property type="entry name" value="ATP-BINDING CASSETTE SUB-FAMILY B MEMBER 10, MITOCHONDRIAL"/>
    <property type="match status" value="1"/>
</dbReference>
<dbReference type="RefSeq" id="WP_069849438.1">
    <property type="nucleotide sequence ID" value="NZ_CP014859.1"/>
</dbReference>
<evidence type="ECO:0000256" key="8">
    <source>
        <dbReference type="ARBA" id="ARBA00022989"/>
    </source>
</evidence>
<reference evidence="14" key="1">
    <citation type="submission" date="2016-03" db="EMBL/GenBank/DDBJ databases">
        <title>Complete genome sequence of the type strain Actinoalloteichus hymeniacidonis DSM 45092.</title>
        <authorList>
            <person name="Schaffert L."/>
            <person name="Albersmeier A."/>
            <person name="Winkler A."/>
            <person name="Kalinowski J."/>
            <person name="Zotchev S."/>
            <person name="Ruckert C."/>
        </authorList>
    </citation>
    <scope>NUCLEOTIDE SEQUENCE [LARGE SCALE GENOMIC DNA]</scope>
    <source>
        <strain evidence="14">HPA177(T) (DSM 45092(T))</strain>
    </source>
</reference>
<dbReference type="FunFam" id="3.40.50.300:FF:001001">
    <property type="entry name" value="Multidrug ABC transporter ATP-binding protein"/>
    <property type="match status" value="1"/>
</dbReference>
<keyword evidence="9 10" id="KW-0472">Membrane</keyword>
<evidence type="ECO:0000256" key="9">
    <source>
        <dbReference type="ARBA" id="ARBA00023136"/>
    </source>
</evidence>
<dbReference type="PROSITE" id="PS50893">
    <property type="entry name" value="ABC_TRANSPORTER_2"/>
    <property type="match status" value="1"/>
</dbReference>
<dbReference type="SUPFAM" id="SSF52540">
    <property type="entry name" value="P-loop containing nucleoside triphosphate hydrolases"/>
    <property type="match status" value="1"/>
</dbReference>
<dbReference type="InterPro" id="IPR039421">
    <property type="entry name" value="Type_1_exporter"/>
</dbReference>
<evidence type="ECO:0000256" key="7">
    <source>
        <dbReference type="ARBA" id="ARBA00022840"/>
    </source>
</evidence>
<feature type="transmembrane region" description="Helical" evidence="10">
    <location>
        <begin position="74"/>
        <end position="91"/>
    </location>
</feature>
<dbReference type="CDD" id="cd07346">
    <property type="entry name" value="ABC_6TM_exporters"/>
    <property type="match status" value="1"/>
</dbReference>
<accession>A0AAC9HQY0</accession>
<sequence>MTTGPRTPDDPTRLPIADAPATRRAIWNLLAHDRRAMAVVITLTGLAAAAGLATPRLVGAIVDRIEAGTDTTTLDLLGVALLGFAIAQFLLNRFARYAAHRFGERILARLREQFVQRTLALPTDVVEKAGPGDLLTRSSADVDTVGATLRDVGPGVVLAVAQILFVLAAIALLDPLLGLCVFAATPALLLIMRWYLRRARTAYLAEGAANSTMAEALAATADGAATVESFRLQNQRIDEGNRQVATVYNARKRTLFLRSVLFPVMDFSYGIPLAVVLLIGGLRHVEGAIGLGTVIAASLYVLQLSDPLDELLEHMEFLQRSTAALARIEGVGAVTESPRPHRTAAPTDDSIDVVAVRHAYRDDHDVLHDVDLTVRPGERLALVGPSGAGKSTLGRLLAGIDAPRAGSITVGGVPIAELTPDERRRRVLLVTQEHHVFLGTLRDNLAIAAPHADDDTLYAALHAIDAHWATELPAGLDTEVNTTALRLDAAQSQQIALARVILADPNTVILDEATAMLDPTTARHAERALAAVLEGRTVIAIAHRLHTAHDADRVAVLEAGSITELGDHDTLLAADGAYAALWRSWHGVAGTTEISSAPILTSTRHELSG</sequence>
<feature type="domain" description="ABC transmembrane type-1" evidence="12">
    <location>
        <begin position="38"/>
        <end position="320"/>
    </location>
</feature>
<comment type="subcellular location">
    <subcellularLocation>
        <location evidence="1">Cell membrane</location>
        <topology evidence="1">Multi-pass membrane protein</topology>
    </subcellularLocation>
</comment>
<dbReference type="InterPro" id="IPR036640">
    <property type="entry name" value="ABC1_TM_sf"/>
</dbReference>
<keyword evidence="5 10" id="KW-0812">Transmembrane</keyword>
<evidence type="ECO:0000256" key="10">
    <source>
        <dbReference type="SAM" id="Phobius"/>
    </source>
</evidence>
<dbReference type="SUPFAM" id="SSF90123">
    <property type="entry name" value="ABC transporter transmembrane region"/>
    <property type="match status" value="1"/>
</dbReference>
<gene>
    <name evidence="13" type="ORF">TL08_13985</name>
</gene>
<feature type="transmembrane region" description="Helical" evidence="10">
    <location>
        <begin position="152"/>
        <end position="170"/>
    </location>
</feature>
<evidence type="ECO:0000256" key="1">
    <source>
        <dbReference type="ARBA" id="ARBA00004651"/>
    </source>
</evidence>
<dbReference type="GO" id="GO:0005886">
    <property type="term" value="C:plasma membrane"/>
    <property type="evidence" value="ECO:0007669"/>
    <property type="project" value="UniProtKB-SubCell"/>
</dbReference>
<organism evidence="13 14">
    <name type="scientific">Actinoalloteichus hymeniacidonis</name>
    <dbReference type="NCBI Taxonomy" id="340345"/>
    <lineage>
        <taxon>Bacteria</taxon>
        <taxon>Bacillati</taxon>
        <taxon>Actinomycetota</taxon>
        <taxon>Actinomycetes</taxon>
        <taxon>Pseudonocardiales</taxon>
        <taxon>Pseudonocardiaceae</taxon>
        <taxon>Actinoalloteichus</taxon>
    </lineage>
</organism>
<dbReference type="Gene3D" id="1.20.1560.10">
    <property type="entry name" value="ABC transporter type 1, transmembrane domain"/>
    <property type="match status" value="1"/>
</dbReference>
<dbReference type="InterPro" id="IPR011527">
    <property type="entry name" value="ABC1_TM_dom"/>
</dbReference>
<evidence type="ECO:0000256" key="3">
    <source>
        <dbReference type="ARBA" id="ARBA00022475"/>
    </source>
</evidence>
<evidence type="ECO:0000313" key="13">
    <source>
        <dbReference type="EMBL" id="AOS63611.1"/>
    </source>
</evidence>
<protein>
    <submittedName>
        <fullName evidence="13">ABC-type multidrug transport system, ATPase and permease component</fullName>
    </submittedName>
</protein>
<proteinExistence type="predicted"/>
<dbReference type="GO" id="GO:0005524">
    <property type="term" value="F:ATP binding"/>
    <property type="evidence" value="ECO:0007669"/>
    <property type="project" value="UniProtKB-KW"/>
</dbReference>
<dbReference type="Pfam" id="PF00664">
    <property type="entry name" value="ABC_membrane"/>
    <property type="match status" value="1"/>
</dbReference>
<dbReference type="KEGG" id="ahm:TL08_13985"/>
<keyword evidence="6" id="KW-0547">Nucleotide-binding</keyword>
<evidence type="ECO:0000256" key="5">
    <source>
        <dbReference type="ARBA" id="ARBA00022692"/>
    </source>
</evidence>
<evidence type="ECO:0000256" key="2">
    <source>
        <dbReference type="ARBA" id="ARBA00022448"/>
    </source>
</evidence>
<dbReference type="InterPro" id="IPR003593">
    <property type="entry name" value="AAA+_ATPase"/>
</dbReference>
<dbReference type="PANTHER" id="PTHR43394">
    <property type="entry name" value="ATP-DEPENDENT PERMEASE MDL1, MITOCHONDRIAL"/>
    <property type="match status" value="1"/>
</dbReference>
<dbReference type="GO" id="GO:0016887">
    <property type="term" value="F:ATP hydrolysis activity"/>
    <property type="evidence" value="ECO:0007669"/>
    <property type="project" value="InterPro"/>
</dbReference>
<dbReference type="InterPro" id="IPR003439">
    <property type="entry name" value="ABC_transporter-like_ATP-bd"/>
</dbReference>
<dbReference type="EMBL" id="CP014859">
    <property type="protein sequence ID" value="AOS63611.1"/>
    <property type="molecule type" value="Genomic_DNA"/>
</dbReference>
<keyword evidence="3" id="KW-1003">Cell membrane</keyword>
<dbReference type="PROSITE" id="PS50929">
    <property type="entry name" value="ABC_TM1F"/>
    <property type="match status" value="1"/>
</dbReference>
<feature type="transmembrane region" description="Helical" evidence="10">
    <location>
        <begin position="176"/>
        <end position="196"/>
    </location>
</feature>
<evidence type="ECO:0000313" key="14">
    <source>
        <dbReference type="Proteomes" id="UP000095210"/>
    </source>
</evidence>
<dbReference type="SMART" id="SM00382">
    <property type="entry name" value="AAA"/>
    <property type="match status" value="1"/>
</dbReference>
<feature type="transmembrane region" description="Helical" evidence="10">
    <location>
        <begin position="260"/>
        <end position="282"/>
    </location>
</feature>
<keyword evidence="4" id="KW-0997">Cell inner membrane</keyword>
<keyword evidence="2" id="KW-0813">Transport</keyword>
<dbReference type="Gene3D" id="3.40.50.300">
    <property type="entry name" value="P-loop containing nucleotide triphosphate hydrolases"/>
    <property type="match status" value="1"/>
</dbReference>
<keyword evidence="7" id="KW-0067">ATP-binding</keyword>
<evidence type="ECO:0000256" key="4">
    <source>
        <dbReference type="ARBA" id="ARBA00022519"/>
    </source>
</evidence>
<feature type="domain" description="ABC transporter" evidence="11">
    <location>
        <begin position="351"/>
        <end position="584"/>
    </location>
</feature>
<keyword evidence="8 10" id="KW-1133">Transmembrane helix</keyword>
<dbReference type="Pfam" id="PF00005">
    <property type="entry name" value="ABC_tran"/>
    <property type="match status" value="1"/>
</dbReference>
<keyword evidence="14" id="KW-1185">Reference proteome</keyword>
<evidence type="ECO:0000259" key="11">
    <source>
        <dbReference type="PROSITE" id="PS50893"/>
    </source>
</evidence>